<evidence type="ECO:0000313" key="2">
    <source>
        <dbReference type="EMBL" id="APC01272.1"/>
    </source>
</evidence>
<dbReference type="Pfam" id="PF05359">
    <property type="entry name" value="DUF748"/>
    <property type="match status" value="2"/>
</dbReference>
<keyword evidence="1" id="KW-0472">Membrane</keyword>
<proteinExistence type="predicted"/>
<reference evidence="2" key="1">
    <citation type="journal article" date="2017" name="Appl. Environ. Microbiol.">
        <title>Microdiversification of a pelagic Polynucleobacter species is mainly driven by acquisition of genomic islands from a partially interspecific gene pool.</title>
        <authorList>
            <person name="Hoetzinger M."/>
            <person name="Hahn M.W."/>
            <person name="Jezberova J."/>
            <person name="Schmidt J."/>
            <person name="Koll U."/>
        </authorList>
    </citation>
    <scope>NUCLEOTIDE SEQUENCE</scope>
    <source>
        <strain evidence="2">MWH-RechtKol4</strain>
    </source>
</reference>
<organism evidence="2 3">
    <name type="scientific">Polynucleobacter asymbioticus</name>
    <dbReference type="NCBI Taxonomy" id="576611"/>
    <lineage>
        <taxon>Bacteria</taxon>
        <taxon>Pseudomonadati</taxon>
        <taxon>Pseudomonadota</taxon>
        <taxon>Betaproteobacteria</taxon>
        <taxon>Burkholderiales</taxon>
        <taxon>Burkholderiaceae</taxon>
        <taxon>Polynucleobacter</taxon>
    </lineage>
</organism>
<dbReference type="AlphaFoldDB" id="A0AAC9NIP9"/>
<dbReference type="GO" id="GO:0005886">
    <property type="term" value="C:plasma membrane"/>
    <property type="evidence" value="ECO:0007669"/>
    <property type="project" value="TreeGrafter"/>
</dbReference>
<evidence type="ECO:0000256" key="1">
    <source>
        <dbReference type="SAM" id="Phobius"/>
    </source>
</evidence>
<sequence>MLSIRNHCFQVWGLRIAATFLILTFLFWAGCHIFVPGLIKKSVAEYGQKLGYEIAYQDLTLSPLRLQIELNDLHLSKEGGNKLLEFKKLLVSLKWTKLAKGELGFDQILLDEPQLLVEKKLNTWNWQEFAHAIEKNFPPADPKALSKPIKISVSKFLVSSASLALVDQSIKLKEELKPFTVELLDVANYDKEGDVSGVRGRYDLNLGALQLLIPGINKTIGFHHISLGGGLDNPSPNNLGVQLDLKLDDGQILSHWDLNTISKEISGKLKLENIATAPFIALLPANKELLGSSGVMNADIGVTLGGDSDRIAGDLHLSNLAVIEKGEKTPLITWDAADVRQFEYKSSKQANDQSNSSLTIDELIIDHPSLRFDINDQGMSNFRRLFSKPAADTASPENASSVNKAASPEVKNTFGLDIKTLGMKNGEVFFTDLAMRPNFKVDIKRFNATLIGVSNAPGHFATVAMDGVVANSGSMRAKGQASFDDPRRNHDILMTFRNLPLTTFNPAVMTYAGYQISGGHLNLNLNYRAKDGQLTGSNQIIIKGVQLGDEAPDYRGKKLPLGLAIALLEDSDDTIDITIRIAGNVDSPEFSASGLVWQAVGNVLSNVTTAPFRALASIMGMGSEDGVNAVLGEALFLPADQDRLEKFGEYLDKHPNSKLELIGTFDPVHDKQELARVKADAAILKDAGFKLESGEPIPAPSLADPRIQSGLRAAYAQYVGRIKLGQRLLTLPEGEARNEQLHTELMAAIEISEDELQQLAKNRAQAAYSLMTKENPSLKDRITLGNIKTVEAGKEGVPLDVELRIK</sequence>
<dbReference type="RefSeq" id="WP_071539282.1">
    <property type="nucleotide sequence ID" value="NZ_CP015016.1"/>
</dbReference>
<evidence type="ECO:0008006" key="4">
    <source>
        <dbReference type="Google" id="ProtNLM"/>
    </source>
</evidence>
<feature type="transmembrane region" description="Helical" evidence="1">
    <location>
        <begin position="12"/>
        <end position="35"/>
    </location>
</feature>
<dbReference type="InterPro" id="IPR008023">
    <property type="entry name" value="DUF748"/>
</dbReference>
<dbReference type="Proteomes" id="UP000182060">
    <property type="component" value="Chromosome"/>
</dbReference>
<name>A0AAC9NIP9_9BURK</name>
<evidence type="ECO:0000313" key="3">
    <source>
        <dbReference type="Proteomes" id="UP000182060"/>
    </source>
</evidence>
<protein>
    <recommendedName>
        <fullName evidence="4">DUF748 domain-containing protein</fullName>
    </recommendedName>
</protein>
<dbReference type="PANTHER" id="PTHR30441">
    <property type="entry name" value="DUF748 DOMAIN-CONTAINING PROTEIN"/>
    <property type="match status" value="1"/>
</dbReference>
<dbReference type="GO" id="GO:0090313">
    <property type="term" value="P:regulation of protein targeting to membrane"/>
    <property type="evidence" value="ECO:0007669"/>
    <property type="project" value="TreeGrafter"/>
</dbReference>
<dbReference type="InterPro" id="IPR052894">
    <property type="entry name" value="AsmA-related"/>
</dbReference>
<keyword evidence="1" id="KW-1133">Transmembrane helix</keyword>
<gene>
    <name evidence="2" type="ORF">AOC25_06440</name>
</gene>
<accession>A0AAC9NIP9</accession>
<dbReference type="PANTHER" id="PTHR30441:SF8">
    <property type="entry name" value="DUF748 DOMAIN-CONTAINING PROTEIN"/>
    <property type="match status" value="1"/>
</dbReference>
<dbReference type="PROSITE" id="PS51257">
    <property type="entry name" value="PROKAR_LIPOPROTEIN"/>
    <property type="match status" value="1"/>
</dbReference>
<dbReference type="EMBL" id="CP015017">
    <property type="protein sequence ID" value="APC01272.1"/>
    <property type="molecule type" value="Genomic_DNA"/>
</dbReference>
<keyword evidence="1" id="KW-0812">Transmembrane</keyword>